<dbReference type="InterPro" id="IPR013525">
    <property type="entry name" value="ABC2_TM"/>
</dbReference>
<dbReference type="InterPro" id="IPR050352">
    <property type="entry name" value="ABCG_transporters"/>
</dbReference>
<dbReference type="InterPro" id="IPR027417">
    <property type="entry name" value="P-loop_NTPase"/>
</dbReference>
<reference evidence="11" key="1">
    <citation type="submission" date="2021-01" db="EMBL/GenBank/DDBJ databases">
        <authorList>
            <person name="Corre E."/>
            <person name="Pelletier E."/>
            <person name="Niang G."/>
            <person name="Scheremetjew M."/>
            <person name="Finn R."/>
            <person name="Kale V."/>
            <person name="Holt S."/>
            <person name="Cochrane G."/>
            <person name="Meng A."/>
            <person name="Brown T."/>
            <person name="Cohen L."/>
        </authorList>
    </citation>
    <scope>NUCLEOTIDE SEQUENCE</scope>
    <source>
        <strain evidence="11">10249 10 AB</strain>
    </source>
</reference>
<comment type="subcellular location">
    <subcellularLocation>
        <location evidence="1">Membrane</location>
        <topology evidence="1">Multi-pass membrane protein</topology>
    </subcellularLocation>
</comment>
<dbReference type="GO" id="GO:0005886">
    <property type="term" value="C:plasma membrane"/>
    <property type="evidence" value="ECO:0007669"/>
    <property type="project" value="TreeGrafter"/>
</dbReference>
<evidence type="ECO:0000256" key="6">
    <source>
        <dbReference type="ARBA" id="ARBA00022989"/>
    </source>
</evidence>
<dbReference type="Gene3D" id="3.40.50.300">
    <property type="entry name" value="P-loop containing nucleotide triphosphate hydrolases"/>
    <property type="match status" value="1"/>
</dbReference>
<evidence type="ECO:0000256" key="7">
    <source>
        <dbReference type="ARBA" id="ARBA00023136"/>
    </source>
</evidence>
<dbReference type="PROSITE" id="PS50893">
    <property type="entry name" value="ABC_TRANSPORTER_2"/>
    <property type="match status" value="1"/>
</dbReference>
<feature type="region of interest" description="Disordered" evidence="8">
    <location>
        <begin position="397"/>
        <end position="435"/>
    </location>
</feature>
<evidence type="ECO:0000256" key="5">
    <source>
        <dbReference type="ARBA" id="ARBA00022840"/>
    </source>
</evidence>
<evidence type="ECO:0000256" key="2">
    <source>
        <dbReference type="ARBA" id="ARBA00022448"/>
    </source>
</evidence>
<accession>A0A7S4EQK0</accession>
<feature type="region of interest" description="Disordered" evidence="8">
    <location>
        <begin position="1"/>
        <end position="55"/>
    </location>
</feature>
<evidence type="ECO:0000313" key="11">
    <source>
        <dbReference type="EMBL" id="CAE0728944.1"/>
    </source>
</evidence>
<dbReference type="GO" id="GO:0005524">
    <property type="term" value="F:ATP binding"/>
    <property type="evidence" value="ECO:0007669"/>
    <property type="project" value="UniProtKB-KW"/>
</dbReference>
<protein>
    <recommendedName>
        <fullName evidence="10">ABC transporter domain-containing protein</fullName>
    </recommendedName>
</protein>
<keyword evidence="4" id="KW-0547">Nucleotide-binding</keyword>
<dbReference type="Pfam" id="PF01061">
    <property type="entry name" value="ABC2_membrane"/>
    <property type="match status" value="1"/>
</dbReference>
<keyword evidence="3 9" id="KW-0812">Transmembrane</keyword>
<feature type="domain" description="ABC transporter" evidence="10">
    <location>
        <begin position="109"/>
        <end position="346"/>
    </location>
</feature>
<sequence length="764" mass="84654">MAPKMDITSFSSTTPVVKDDSIGNSASTITNDNHNDAATVAKTTSNDNNSDNTEDDDAIFLRWSRITKSVTIKTDGSGLLRGSIAAPTEDLTFRKAVRKQLSQFSLPSMTIGNIDRQNKNTKTILDEVSGYAAPGEILAMMGPSGSGKTSLLDCLSGRNPYNSGVVSVNGKLLGGSDMKRLMTKIAYVKQADIFFEHLTVRDQLGYTAMMRLPEKWTKQKKLGEVEEIIRLLRLTKVAESKIQTLSGGEKKRVNIGTELLTDPNVLLLDEPTSGLDSTSAVALIRMLQKLARNSNKTIITSIHQPSSALFQSFDRLIMLAEGHVVYFGKPKNSLHYLRQHKLDCPDGYNLADHWMDLLVQDSAIEGDNDNDNDNDTDNYECECDVDGSYHKCVIKTGSTPSMSSSTDEKDVSIDNEHDGQDRMSANETNNTNTSSYRLRQDRSITHFMDLTKRQQLIRAWDGEAVAEQMDLLVEQVKTYRLSLPLADTKNEPKNQVSKYNTTWGLQYRTLVHRSLKNSRSAIFTPINLVKSCALGVLSGLLWFQMDYSESRIFDRSSYFFFTMTFWVFDAMFQSFLMFPAERAVVLKERASGSYKLSAYFMGKTTSEMPARLALPLIYMVISFWMAAISSQFSMFVATTVISLLSVIAGEAIGLLIGATIYDVDKGMTVMTVVSLFLALIGGFFVQKVPPFLLWAKYLSPFKYSFDASLQLVFDKPIPCDGSGVVESICHGNEEGTISPEAVLDFLGVQGSVGFNVGILLAMVS</sequence>
<dbReference type="AlphaFoldDB" id="A0A7S4EQK0"/>
<evidence type="ECO:0000256" key="1">
    <source>
        <dbReference type="ARBA" id="ARBA00004141"/>
    </source>
</evidence>
<dbReference type="InterPro" id="IPR003593">
    <property type="entry name" value="AAA+_ATPase"/>
</dbReference>
<proteinExistence type="predicted"/>
<keyword evidence="5" id="KW-0067">ATP-binding</keyword>
<feature type="transmembrane region" description="Helical" evidence="9">
    <location>
        <begin position="557"/>
        <end position="578"/>
    </location>
</feature>
<feature type="transmembrane region" description="Helical" evidence="9">
    <location>
        <begin position="667"/>
        <end position="685"/>
    </location>
</feature>
<keyword evidence="2" id="KW-0813">Transport</keyword>
<dbReference type="EMBL" id="HBIX01033068">
    <property type="protein sequence ID" value="CAE0728944.1"/>
    <property type="molecule type" value="Transcribed_RNA"/>
</dbReference>
<dbReference type="SMART" id="SM00382">
    <property type="entry name" value="AAA"/>
    <property type="match status" value="1"/>
</dbReference>
<feature type="compositionally biased region" description="Polar residues" evidence="8">
    <location>
        <begin position="22"/>
        <end position="32"/>
    </location>
</feature>
<feature type="compositionally biased region" description="Basic and acidic residues" evidence="8">
    <location>
        <begin position="406"/>
        <end position="421"/>
    </location>
</feature>
<dbReference type="InterPro" id="IPR003439">
    <property type="entry name" value="ABC_transporter-like_ATP-bd"/>
</dbReference>
<feature type="transmembrane region" description="Helical" evidence="9">
    <location>
        <begin position="610"/>
        <end position="628"/>
    </location>
</feature>
<dbReference type="GO" id="GO:0016887">
    <property type="term" value="F:ATP hydrolysis activity"/>
    <property type="evidence" value="ECO:0007669"/>
    <property type="project" value="InterPro"/>
</dbReference>
<evidence type="ECO:0000256" key="9">
    <source>
        <dbReference type="SAM" id="Phobius"/>
    </source>
</evidence>
<evidence type="ECO:0000256" key="4">
    <source>
        <dbReference type="ARBA" id="ARBA00022741"/>
    </source>
</evidence>
<evidence type="ECO:0000259" key="10">
    <source>
        <dbReference type="PROSITE" id="PS50893"/>
    </source>
</evidence>
<feature type="transmembrane region" description="Helical" evidence="9">
    <location>
        <begin position="635"/>
        <end position="661"/>
    </location>
</feature>
<gene>
    <name evidence="11" type="ORF">PAUS00366_LOCUS21728</name>
</gene>
<dbReference type="Pfam" id="PF19055">
    <property type="entry name" value="ABC2_membrane_7"/>
    <property type="match status" value="1"/>
</dbReference>
<dbReference type="PANTHER" id="PTHR48041:SF63">
    <property type="entry name" value="EARLY GENE AT 23, ISOFORM C"/>
    <property type="match status" value="1"/>
</dbReference>
<dbReference type="InterPro" id="IPR043926">
    <property type="entry name" value="ABCG_dom"/>
</dbReference>
<organism evidence="11">
    <name type="scientific">Pseudo-nitzschia australis</name>
    <dbReference type="NCBI Taxonomy" id="44445"/>
    <lineage>
        <taxon>Eukaryota</taxon>
        <taxon>Sar</taxon>
        <taxon>Stramenopiles</taxon>
        <taxon>Ochrophyta</taxon>
        <taxon>Bacillariophyta</taxon>
        <taxon>Bacillariophyceae</taxon>
        <taxon>Bacillariophycidae</taxon>
        <taxon>Bacillariales</taxon>
        <taxon>Bacillariaceae</taxon>
        <taxon>Pseudo-nitzschia</taxon>
    </lineage>
</organism>
<evidence type="ECO:0000256" key="8">
    <source>
        <dbReference type="SAM" id="MobiDB-lite"/>
    </source>
</evidence>
<dbReference type="InterPro" id="IPR017871">
    <property type="entry name" value="ABC_transporter-like_CS"/>
</dbReference>
<feature type="transmembrane region" description="Helical" evidence="9">
    <location>
        <begin position="522"/>
        <end position="545"/>
    </location>
</feature>
<dbReference type="PANTHER" id="PTHR48041">
    <property type="entry name" value="ABC TRANSPORTER G FAMILY MEMBER 28"/>
    <property type="match status" value="1"/>
</dbReference>
<name>A0A7S4EQK0_9STRA</name>
<keyword evidence="7 9" id="KW-0472">Membrane</keyword>
<dbReference type="GO" id="GO:0140359">
    <property type="term" value="F:ABC-type transporter activity"/>
    <property type="evidence" value="ECO:0007669"/>
    <property type="project" value="InterPro"/>
</dbReference>
<keyword evidence="6 9" id="KW-1133">Transmembrane helix</keyword>
<dbReference type="PROSITE" id="PS00211">
    <property type="entry name" value="ABC_TRANSPORTER_1"/>
    <property type="match status" value="1"/>
</dbReference>
<dbReference type="SUPFAM" id="SSF52540">
    <property type="entry name" value="P-loop containing nucleoside triphosphate hydrolases"/>
    <property type="match status" value="1"/>
</dbReference>
<dbReference type="Pfam" id="PF00005">
    <property type="entry name" value="ABC_tran"/>
    <property type="match status" value="1"/>
</dbReference>
<evidence type="ECO:0000256" key="3">
    <source>
        <dbReference type="ARBA" id="ARBA00022692"/>
    </source>
</evidence>